<accession>A0AA39TLR2</accession>
<name>A0AA39TLR2_9PEZI</name>
<dbReference type="Proteomes" id="UP001175000">
    <property type="component" value="Unassembled WGS sequence"/>
</dbReference>
<feature type="region of interest" description="Disordered" evidence="1">
    <location>
        <begin position="85"/>
        <end position="147"/>
    </location>
</feature>
<feature type="compositionally biased region" description="Low complexity" evidence="1">
    <location>
        <begin position="132"/>
        <end position="147"/>
    </location>
</feature>
<comment type="caution">
    <text evidence="3">The sequence shown here is derived from an EMBL/GenBank/DDBJ whole genome shotgun (WGS) entry which is preliminary data.</text>
</comment>
<organism evidence="3 4">
    <name type="scientific">Immersiella caudata</name>
    <dbReference type="NCBI Taxonomy" id="314043"/>
    <lineage>
        <taxon>Eukaryota</taxon>
        <taxon>Fungi</taxon>
        <taxon>Dikarya</taxon>
        <taxon>Ascomycota</taxon>
        <taxon>Pezizomycotina</taxon>
        <taxon>Sordariomycetes</taxon>
        <taxon>Sordariomycetidae</taxon>
        <taxon>Sordariales</taxon>
        <taxon>Lasiosphaeriaceae</taxon>
        <taxon>Immersiella</taxon>
    </lineage>
</organism>
<feature type="compositionally biased region" description="Low complexity" evidence="1">
    <location>
        <begin position="102"/>
        <end position="116"/>
    </location>
</feature>
<feature type="transmembrane region" description="Helical" evidence="2">
    <location>
        <begin position="948"/>
        <end position="971"/>
    </location>
</feature>
<keyword evidence="2" id="KW-0472">Membrane</keyword>
<feature type="region of interest" description="Disordered" evidence="1">
    <location>
        <begin position="1"/>
        <end position="73"/>
    </location>
</feature>
<reference evidence="3" key="1">
    <citation type="submission" date="2023-06" db="EMBL/GenBank/DDBJ databases">
        <title>Genome-scale phylogeny and comparative genomics of the fungal order Sordariales.</title>
        <authorList>
            <consortium name="Lawrence Berkeley National Laboratory"/>
            <person name="Hensen N."/>
            <person name="Bonometti L."/>
            <person name="Westerberg I."/>
            <person name="Brannstrom I.O."/>
            <person name="Guillou S."/>
            <person name="Cros-Aarteil S."/>
            <person name="Calhoun S."/>
            <person name="Haridas S."/>
            <person name="Kuo A."/>
            <person name="Mondo S."/>
            <person name="Pangilinan J."/>
            <person name="Riley R."/>
            <person name="Labutti K."/>
            <person name="Andreopoulos B."/>
            <person name="Lipzen A."/>
            <person name="Chen C."/>
            <person name="Yanf M."/>
            <person name="Daum C."/>
            <person name="Ng V."/>
            <person name="Clum A."/>
            <person name="Steindorff A."/>
            <person name="Ohm R."/>
            <person name="Martin F."/>
            <person name="Silar P."/>
            <person name="Natvig D."/>
            <person name="Lalanne C."/>
            <person name="Gautier V."/>
            <person name="Ament-Velasquez S.L."/>
            <person name="Kruys A."/>
            <person name="Hutchinson M.I."/>
            <person name="Powell A.J."/>
            <person name="Barry K."/>
            <person name="Miller A.N."/>
            <person name="Grigoriev I.V."/>
            <person name="Debuchy R."/>
            <person name="Gladieux P."/>
            <person name="Thoren M.H."/>
            <person name="Johannesson H."/>
        </authorList>
    </citation>
    <scope>NUCLEOTIDE SEQUENCE</scope>
    <source>
        <strain evidence="3">CBS 606.72</strain>
    </source>
</reference>
<dbReference type="AlphaFoldDB" id="A0AA39TLR2"/>
<evidence type="ECO:0000256" key="1">
    <source>
        <dbReference type="SAM" id="MobiDB-lite"/>
    </source>
</evidence>
<gene>
    <name evidence="3" type="ORF">B0T14DRAFT_531324</name>
</gene>
<evidence type="ECO:0000313" key="4">
    <source>
        <dbReference type="Proteomes" id="UP001175000"/>
    </source>
</evidence>
<keyword evidence="2" id="KW-0812">Transmembrane</keyword>
<dbReference type="EMBL" id="JAULSU010000007">
    <property type="protein sequence ID" value="KAK0611959.1"/>
    <property type="molecule type" value="Genomic_DNA"/>
</dbReference>
<evidence type="ECO:0000313" key="3">
    <source>
        <dbReference type="EMBL" id="KAK0611959.1"/>
    </source>
</evidence>
<protein>
    <submittedName>
        <fullName evidence="3">Uncharacterized protein</fullName>
    </submittedName>
</protein>
<feature type="region of interest" description="Disordered" evidence="1">
    <location>
        <begin position="348"/>
        <end position="401"/>
    </location>
</feature>
<proteinExistence type="predicted"/>
<keyword evidence="2" id="KW-1133">Transmembrane helix</keyword>
<sequence length="990" mass="110194">MEATRQDDLPNNGVSTSESDPRLLSLLSLDAPRQNPPRKPVAEPASQTTVDDVPLLSQSPPPPPHTETRTFHLAHKANAAAATAVNCRDPPINHAAEDVSTRSQGPPSGQSSSPRRGQTERSISADTNSSVSFPTTSTSLPASTAPTSQLSSEEAFYEVKCGVFVALKLEMSPKDHDVWINQISQRLRDTLKHKFRSARGCDPTVVLEFMMAGPTRETWNMQPTIFLTCCHGDNQKKLRKMMKKQNWLSEYPYQYVINVDSVPLFSHGTSLQEDDPVSVRTTLYPWSDTLCGIAALADTGGGLAPVQFTLGGVIVVGGRHYVLTVGHVLDQVIMQRCAAIVDVCDTDSDSSGDDDSNGNSAFMKFPGDPGKRKAVPGRREDSTSCPLQLPPPAKRGSSDGNIAVQGKGAGRHCEVNIDGQWNTLIGDFVRDAEIPTLRRLAPKPSVTRSLDWALIDLERPGSNLNQRLLASNFVQLPHLKEPMEVDSVLQGLTVTGSEVWINSGISGVVRGWMTDCPVTLCLGHSTMDARQVIPEKPMTRGDSGAWVLKGNQVCGHVVAGRGSAPWVYIVPMDRIFADIRAVMSESEVRLPRPSDQSSGITHTSTTLLNFHTPEPTEKPEPRRRWSWRSDLAQTDVTVLTPDVKTLICEAFWGPGYYMDFHESVTYWEYYRKKISIYRDFLLHTSRSSPLVKTHGDLFELTQMLKYGMLRDEIRVVLHSRMSDLGSHVHTGHQIDLAIDLAVGLLTMLDIKSPSTPKITLLTSRLQWEGGSLEKFVSNHFSRCRTLGGSDAASLTLRRDFNAINLERTVRLRIAWTDNLDNHLLLDDEEKTVHVFYHASFLERQRKSATSLLPKPFIEETLCTLELLFPRKSVKTANWLAKKVQTMPCGLDKELQGRGCAGRRSHRIEHFQYWGDRLVVLCEACEESRPRTIKQWWYDRRDSAQWFTLWAVILFGAMSFILGFVQVVVGVLQLHYSYRAGEIVEKLGGGP</sequence>
<keyword evidence="4" id="KW-1185">Reference proteome</keyword>
<feature type="compositionally biased region" description="Polar residues" evidence="1">
    <location>
        <begin position="120"/>
        <end position="131"/>
    </location>
</feature>
<evidence type="ECO:0000256" key="2">
    <source>
        <dbReference type="SAM" id="Phobius"/>
    </source>
</evidence>